<dbReference type="AlphaFoldDB" id="A0A0M3I1H4"/>
<organism evidence="1 2">
    <name type="scientific">Ascaris lumbricoides</name>
    <name type="common">Giant roundworm</name>
    <dbReference type="NCBI Taxonomy" id="6252"/>
    <lineage>
        <taxon>Eukaryota</taxon>
        <taxon>Metazoa</taxon>
        <taxon>Ecdysozoa</taxon>
        <taxon>Nematoda</taxon>
        <taxon>Chromadorea</taxon>
        <taxon>Rhabditida</taxon>
        <taxon>Spirurina</taxon>
        <taxon>Ascaridomorpha</taxon>
        <taxon>Ascaridoidea</taxon>
        <taxon>Ascarididae</taxon>
        <taxon>Ascaris</taxon>
    </lineage>
</organism>
<keyword evidence="1" id="KW-1185">Reference proteome</keyword>
<reference evidence="2" key="1">
    <citation type="submission" date="2017-02" db="UniProtKB">
        <authorList>
            <consortium name="WormBaseParasite"/>
        </authorList>
    </citation>
    <scope>IDENTIFICATION</scope>
</reference>
<dbReference type="Proteomes" id="UP000036681">
    <property type="component" value="Unplaced"/>
</dbReference>
<accession>A0A0M3I1H4</accession>
<proteinExistence type="predicted"/>
<sequence length="144" mass="15591">MSVEGVWGVRDDCWGEMSVEGVWGVRVGCLQFLDSGGANGSIAKPDAYSSAWQGYCDASCCIVSQFFVTLCITHILRCVVLHRTAVLCHPLHHAYPPQNRFERIYSSQVFTGFSSLHVPSLQHCVLLLGVTGAGLPSSACNVKS</sequence>
<evidence type="ECO:0000313" key="2">
    <source>
        <dbReference type="WBParaSite" id="ALUE_0001012701-mRNA-1"/>
    </source>
</evidence>
<evidence type="ECO:0000313" key="1">
    <source>
        <dbReference type="Proteomes" id="UP000036681"/>
    </source>
</evidence>
<protein>
    <submittedName>
        <fullName evidence="2">Uncharacterized protein</fullName>
    </submittedName>
</protein>
<dbReference type="WBParaSite" id="ALUE_0001012701-mRNA-1">
    <property type="protein sequence ID" value="ALUE_0001012701-mRNA-1"/>
    <property type="gene ID" value="ALUE_0001012701"/>
</dbReference>
<name>A0A0M3I1H4_ASCLU</name>